<comment type="caution">
    <text evidence="3">The sequence shown here is derived from an EMBL/GenBank/DDBJ whole genome shotgun (WGS) entry which is preliminary data.</text>
</comment>
<dbReference type="AlphaFoldDB" id="A0A5S4HCB9"/>
<name>A0A5S4HCB9_9ACTN</name>
<dbReference type="Proteomes" id="UP000305238">
    <property type="component" value="Unassembled WGS sequence"/>
</dbReference>
<evidence type="ECO:0000313" key="4">
    <source>
        <dbReference type="Proteomes" id="UP000305238"/>
    </source>
</evidence>
<protein>
    <recommendedName>
        <fullName evidence="2">FAD-binding domain-containing protein</fullName>
    </recommendedName>
</protein>
<organism evidence="3 4">
    <name type="scientific">Actinomadura geliboluensis</name>
    <dbReference type="NCBI Taxonomy" id="882440"/>
    <lineage>
        <taxon>Bacteria</taxon>
        <taxon>Bacillati</taxon>
        <taxon>Actinomycetota</taxon>
        <taxon>Actinomycetes</taxon>
        <taxon>Streptosporangiales</taxon>
        <taxon>Thermomonosporaceae</taxon>
        <taxon>Actinomadura</taxon>
    </lineage>
</organism>
<keyword evidence="4" id="KW-1185">Reference proteome</keyword>
<dbReference type="Pfam" id="PF01494">
    <property type="entry name" value="FAD_binding_3"/>
    <property type="match status" value="1"/>
</dbReference>
<evidence type="ECO:0000256" key="1">
    <source>
        <dbReference type="SAM" id="MobiDB-lite"/>
    </source>
</evidence>
<dbReference type="Gene3D" id="3.50.50.60">
    <property type="entry name" value="FAD/NAD(P)-binding domain"/>
    <property type="match status" value="1"/>
</dbReference>
<feature type="compositionally biased region" description="Basic residues" evidence="1">
    <location>
        <begin position="158"/>
        <end position="174"/>
    </location>
</feature>
<feature type="region of interest" description="Disordered" evidence="1">
    <location>
        <begin position="40"/>
        <end position="81"/>
    </location>
</feature>
<dbReference type="RefSeq" id="WP_138632307.1">
    <property type="nucleotide sequence ID" value="NZ_JASWDG010000005.1"/>
</dbReference>
<feature type="compositionally biased region" description="Low complexity" evidence="1">
    <location>
        <begin position="125"/>
        <end position="145"/>
    </location>
</feature>
<accession>A0A5S4HCB9</accession>
<gene>
    <name evidence="3" type="ORF">ETD96_00675</name>
</gene>
<dbReference type="GO" id="GO:0071949">
    <property type="term" value="F:FAD binding"/>
    <property type="evidence" value="ECO:0007669"/>
    <property type="project" value="InterPro"/>
</dbReference>
<feature type="compositionally biased region" description="Basic and acidic residues" evidence="1">
    <location>
        <begin position="175"/>
        <end position="184"/>
    </location>
</feature>
<proteinExistence type="predicted"/>
<feature type="domain" description="FAD-binding" evidence="2">
    <location>
        <begin position="83"/>
        <end position="134"/>
    </location>
</feature>
<dbReference type="InterPro" id="IPR002938">
    <property type="entry name" value="FAD-bd"/>
</dbReference>
<dbReference type="InterPro" id="IPR036188">
    <property type="entry name" value="FAD/NAD-bd_sf"/>
</dbReference>
<reference evidence="3 4" key="1">
    <citation type="submission" date="2019-05" db="EMBL/GenBank/DDBJ databases">
        <title>Draft genome sequence of Actinomadura geliboluensis A8036.</title>
        <authorList>
            <person name="Saricaoglu S."/>
            <person name="Isik K."/>
        </authorList>
    </citation>
    <scope>NUCLEOTIDE SEQUENCE [LARGE SCALE GENOMIC DNA]</scope>
    <source>
        <strain evidence="3 4">A8036</strain>
    </source>
</reference>
<feature type="region of interest" description="Disordered" evidence="1">
    <location>
        <begin position="120"/>
        <end position="188"/>
    </location>
</feature>
<feature type="region of interest" description="Disordered" evidence="1">
    <location>
        <begin position="1"/>
        <end position="22"/>
    </location>
</feature>
<dbReference type="EMBL" id="VCKZ01000002">
    <property type="protein sequence ID" value="TMR42384.1"/>
    <property type="molecule type" value="Genomic_DNA"/>
</dbReference>
<evidence type="ECO:0000259" key="2">
    <source>
        <dbReference type="Pfam" id="PF01494"/>
    </source>
</evidence>
<evidence type="ECO:0000313" key="3">
    <source>
        <dbReference type="EMBL" id="TMR42384.1"/>
    </source>
</evidence>
<sequence length="207" mass="22594">MGSERSPDSGRPVGWPPNFPHEEQKLFNRGIRVVVRGAGRCRRRDADGARATPGRGSARGWSGTSWTRSATSRPRPAARPDLAGVDCCLIDRAEEGGNYSRAVGTPPRSLEMLRQIGVGERPAEATTTPARSGSSPATATATSPPLGVQHQDPAQGQGRRRHDRAAQQARHRAHRVEGHGRDRVLPLPALPPVNRRMIYRFSRLVDR</sequence>